<protein>
    <submittedName>
        <fullName evidence="10">Uncharacterized protein</fullName>
    </submittedName>
</protein>
<evidence type="ECO:0000256" key="4">
    <source>
        <dbReference type="ARBA" id="ARBA00022846"/>
    </source>
</evidence>
<keyword evidence="3" id="KW-0963">Cytoplasm</keyword>
<dbReference type="OMA" id="NLCRAIN"/>
<proteinExistence type="inferred from homology"/>
<keyword evidence="11" id="KW-1185">Reference proteome</keyword>
<reference evidence="10" key="1">
    <citation type="submission" date="2015-05" db="UniProtKB">
        <authorList>
            <consortium name="EnsemblMetazoa"/>
        </authorList>
    </citation>
    <scope>IDENTIFICATION</scope>
</reference>
<dbReference type="InParanoid" id="T1HJW0"/>
<evidence type="ECO:0000256" key="3">
    <source>
        <dbReference type="ARBA" id="ARBA00022490"/>
    </source>
</evidence>
<name>T1HJW0_RHOPR</name>
<evidence type="ECO:0000256" key="1">
    <source>
        <dbReference type="ARBA" id="ARBA00004611"/>
    </source>
</evidence>
<organism evidence="10 11">
    <name type="scientific">Rhodnius prolixus</name>
    <name type="common">Triatomid bug</name>
    <dbReference type="NCBI Taxonomy" id="13249"/>
    <lineage>
        <taxon>Eukaryota</taxon>
        <taxon>Metazoa</taxon>
        <taxon>Ecdysozoa</taxon>
        <taxon>Arthropoda</taxon>
        <taxon>Hexapoda</taxon>
        <taxon>Insecta</taxon>
        <taxon>Pterygota</taxon>
        <taxon>Neoptera</taxon>
        <taxon>Paraneoptera</taxon>
        <taxon>Hemiptera</taxon>
        <taxon>Heteroptera</taxon>
        <taxon>Panheteroptera</taxon>
        <taxon>Cimicomorpha</taxon>
        <taxon>Reduviidae</taxon>
        <taxon>Triatominae</taxon>
        <taxon>Rhodnius</taxon>
    </lineage>
</organism>
<keyword evidence="4" id="KW-0282">Flagellum</keyword>
<dbReference type="PANTHER" id="PTHR14517:SF6">
    <property type="entry name" value="RE41410P"/>
    <property type="match status" value="1"/>
</dbReference>
<dbReference type="EMBL" id="ACPB03018406">
    <property type="status" value="NOT_ANNOTATED_CDS"/>
    <property type="molecule type" value="Genomic_DNA"/>
</dbReference>
<evidence type="ECO:0000256" key="9">
    <source>
        <dbReference type="ARBA" id="ARBA00046435"/>
    </source>
</evidence>
<comment type="subcellular location">
    <subcellularLocation>
        <location evidence="1">Cytoplasm</location>
        <location evidence="1">Cytoskeleton</location>
        <location evidence="1">Flagellum axoneme</location>
    </subcellularLocation>
</comment>
<dbReference type="InterPro" id="IPR008805">
    <property type="entry name" value="RIB43A"/>
</dbReference>
<dbReference type="RefSeq" id="XP_073985385.1">
    <property type="nucleotide sequence ID" value="XM_074129284.1"/>
</dbReference>
<dbReference type="PANTHER" id="PTHR14517">
    <property type="entry name" value="RIB43A-RELATED"/>
    <property type="match status" value="1"/>
</dbReference>
<evidence type="ECO:0000256" key="2">
    <source>
        <dbReference type="ARBA" id="ARBA00006875"/>
    </source>
</evidence>
<dbReference type="Pfam" id="PF05914">
    <property type="entry name" value="RIB43A"/>
    <property type="match status" value="1"/>
</dbReference>
<sequence>MFLNFDKIIPRTKSEIKQQQKLERIRHCENLRKERFFNAKNRLMGSDKEGLLKQIDEKKERKKLEDEQEEVYFKKIVADVDLGNALQHRNENLKKELAREVDVYRLTQQQKHKSREFDLNDPKRITNQLPMRFEGIIDPREMTMGSFLKFSSEDYDGEKAKTLKKHLWQCLAKQISENLISKNNHKITHLQTGQEVMKEDGLVNKAMKYEEAMRLEAAKSNMEYNLRKADYEREKRRLEKQQGAEDELAHINTVINSDIFTENPEASKSSLGKSRMISYNFRGLTEEEKLEIREIQKKQIEEMEMRKNVDRATEKYWKEVIELQTNVKTAAELLDTQKKKELNRKVLEENMKLAAEQAIQKECMKKVATDNFPTNEYFDCFNTTAR</sequence>
<dbReference type="eggNOG" id="ENOG502QWST">
    <property type="taxonomic scope" value="Eukaryota"/>
</dbReference>
<evidence type="ECO:0000313" key="11">
    <source>
        <dbReference type="Proteomes" id="UP000015103"/>
    </source>
</evidence>
<dbReference type="EnsemblMetazoa" id="RPRC004332-RA">
    <property type="protein sequence ID" value="RPRC004332-PA"/>
    <property type="gene ID" value="RPRC004332"/>
</dbReference>
<dbReference type="FunCoup" id="T1HJW0">
    <property type="interactions" value="1"/>
</dbReference>
<dbReference type="HOGENOM" id="CLU_061822_0_1_1"/>
<evidence type="ECO:0000313" key="10">
    <source>
        <dbReference type="EnsemblMetazoa" id="RPRC004332-PA"/>
    </source>
</evidence>
<evidence type="ECO:0000256" key="8">
    <source>
        <dbReference type="ARBA" id="ARBA00023273"/>
    </source>
</evidence>
<dbReference type="GeneID" id="141454723"/>
<comment type="subunit">
    <text evidence="9">Microtubule inner protein component of sperm flagellar doublet microtubules.</text>
</comment>
<keyword evidence="7" id="KW-0206">Cytoskeleton</keyword>
<comment type="similarity">
    <text evidence="2">Belongs to the RIB43A family.</text>
</comment>
<dbReference type="VEuPathDB" id="VectorBase:RPRC004332"/>
<evidence type="ECO:0000256" key="7">
    <source>
        <dbReference type="ARBA" id="ARBA00023212"/>
    </source>
</evidence>
<evidence type="ECO:0000256" key="6">
    <source>
        <dbReference type="ARBA" id="ARBA00023069"/>
    </source>
</evidence>
<dbReference type="STRING" id="13249.T1HJW0"/>
<keyword evidence="6" id="KW-0969">Cilium</keyword>
<dbReference type="AlphaFoldDB" id="T1HJW0"/>
<accession>T1HJW0</accession>
<keyword evidence="5" id="KW-0175">Coiled coil</keyword>
<evidence type="ECO:0000256" key="5">
    <source>
        <dbReference type="ARBA" id="ARBA00023054"/>
    </source>
</evidence>
<dbReference type="Proteomes" id="UP000015103">
    <property type="component" value="Unassembled WGS sequence"/>
</dbReference>
<keyword evidence="8" id="KW-0966">Cell projection</keyword>